<feature type="non-terminal residue" evidence="1">
    <location>
        <position position="106"/>
    </location>
</feature>
<organism evidence="1 2">
    <name type="scientific">Owenia fusiformis</name>
    <name type="common">Polychaete worm</name>
    <dbReference type="NCBI Taxonomy" id="6347"/>
    <lineage>
        <taxon>Eukaryota</taxon>
        <taxon>Metazoa</taxon>
        <taxon>Spiralia</taxon>
        <taxon>Lophotrochozoa</taxon>
        <taxon>Annelida</taxon>
        <taxon>Polychaeta</taxon>
        <taxon>Sedentaria</taxon>
        <taxon>Canalipalpata</taxon>
        <taxon>Sabellida</taxon>
        <taxon>Oweniida</taxon>
        <taxon>Oweniidae</taxon>
        <taxon>Owenia</taxon>
    </lineage>
</organism>
<accession>A0A8J1U734</accession>
<protein>
    <submittedName>
        <fullName evidence="1">Uncharacterized protein</fullName>
    </submittedName>
</protein>
<comment type="caution">
    <text evidence="1">The sequence shown here is derived from an EMBL/GenBank/DDBJ whole genome shotgun (WGS) entry which is preliminary data.</text>
</comment>
<dbReference type="EMBL" id="CAIIXF020000009">
    <property type="protein sequence ID" value="CAH1795643.1"/>
    <property type="molecule type" value="Genomic_DNA"/>
</dbReference>
<proteinExistence type="predicted"/>
<feature type="non-terminal residue" evidence="1">
    <location>
        <position position="1"/>
    </location>
</feature>
<name>A0A8J1U734_OWEFU</name>
<reference evidence="1" key="1">
    <citation type="submission" date="2022-03" db="EMBL/GenBank/DDBJ databases">
        <authorList>
            <person name="Martin C."/>
        </authorList>
    </citation>
    <scope>NUCLEOTIDE SEQUENCE</scope>
</reference>
<keyword evidence="2" id="KW-1185">Reference proteome</keyword>
<gene>
    <name evidence="1" type="ORF">OFUS_LOCUS20157</name>
</gene>
<sequence length="106" mass="11648">INNDTSAKSMEDKVEKQVCVNHEVEFQEETCLSSTPTSTPNDEIINTEEDILNATSKEVVCDTIGDINILQVTSKILENNEQRVERGCKSLGKPILSPGLDLENGV</sequence>
<dbReference type="AlphaFoldDB" id="A0A8J1U734"/>
<evidence type="ECO:0000313" key="1">
    <source>
        <dbReference type="EMBL" id="CAH1795643.1"/>
    </source>
</evidence>
<dbReference type="Proteomes" id="UP000749559">
    <property type="component" value="Unassembled WGS sequence"/>
</dbReference>
<evidence type="ECO:0000313" key="2">
    <source>
        <dbReference type="Proteomes" id="UP000749559"/>
    </source>
</evidence>